<comment type="similarity">
    <text evidence="2">Belongs to the FAD-binding monooxygenase family.</text>
</comment>
<evidence type="ECO:0000256" key="3">
    <source>
        <dbReference type="ARBA" id="ARBA00022630"/>
    </source>
</evidence>
<evidence type="ECO:0000256" key="1">
    <source>
        <dbReference type="ARBA" id="ARBA00001974"/>
    </source>
</evidence>
<keyword evidence="3" id="KW-0285">Flavoprotein</keyword>
<dbReference type="AlphaFoldDB" id="A0A1X2M0T1"/>
<dbReference type="Pfam" id="PF00743">
    <property type="entry name" value="FMO-like"/>
    <property type="match status" value="1"/>
</dbReference>
<evidence type="ECO:0000256" key="6">
    <source>
        <dbReference type="ARBA" id="ARBA00023033"/>
    </source>
</evidence>
<keyword evidence="5" id="KW-0560">Oxidoreductase</keyword>
<dbReference type="GO" id="GO:0004499">
    <property type="term" value="F:N,N-dimethylaniline monooxygenase activity"/>
    <property type="evidence" value="ECO:0007669"/>
    <property type="project" value="InterPro"/>
</dbReference>
<dbReference type="Pfam" id="PF13450">
    <property type="entry name" value="NAD_binding_8"/>
    <property type="match status" value="1"/>
</dbReference>
<keyword evidence="4" id="KW-0274">FAD</keyword>
<comment type="function">
    <text evidence="7">Required for maintaining the appropriate mycolic acid composition and permeability of the envelope on its exposure to acidic pH.</text>
</comment>
<reference evidence="9 10" key="1">
    <citation type="submission" date="2017-04" db="EMBL/GenBank/DDBJ databases">
        <title>The new phylogeny of genus Mycobacterium.</title>
        <authorList>
            <person name="Tortoli E."/>
            <person name="Trovato A."/>
            <person name="Cirillo D.M."/>
        </authorList>
    </citation>
    <scope>NUCLEOTIDE SEQUENCE [LARGE SCALE GENOMIC DNA]</scope>
    <source>
        <strain evidence="9 10">TBL 1200985</strain>
    </source>
</reference>
<dbReference type="OrthoDB" id="5168853at2"/>
<evidence type="ECO:0000256" key="2">
    <source>
        <dbReference type="ARBA" id="ARBA00010139"/>
    </source>
</evidence>
<dbReference type="EMBL" id="NCXP01000001">
    <property type="protein sequence ID" value="OSC43247.1"/>
    <property type="molecule type" value="Genomic_DNA"/>
</dbReference>
<dbReference type="InterPro" id="IPR051820">
    <property type="entry name" value="FAD-binding_MO"/>
</dbReference>
<dbReference type="FunFam" id="3.50.50.60:FF:000297">
    <property type="entry name" value="FAD-containing monooxygenase MymA"/>
    <property type="match status" value="1"/>
</dbReference>
<protein>
    <recommendedName>
        <fullName evidence="8">Putative FAD-containing monooxygenase MymA</fullName>
    </recommendedName>
</protein>
<proteinExistence type="inferred from homology"/>
<accession>A0A1X2M0T1</accession>
<dbReference type="GO" id="GO:0050660">
    <property type="term" value="F:flavin adenine dinucleotide binding"/>
    <property type="evidence" value="ECO:0007669"/>
    <property type="project" value="InterPro"/>
</dbReference>
<keyword evidence="6 9" id="KW-0503">Monooxygenase</keyword>
<dbReference type="InterPro" id="IPR020946">
    <property type="entry name" value="Flavin_mOase-like"/>
</dbReference>
<dbReference type="PROSITE" id="PS51257">
    <property type="entry name" value="PROKAR_LIPOPROTEIN"/>
    <property type="match status" value="1"/>
</dbReference>
<evidence type="ECO:0000313" key="9">
    <source>
        <dbReference type="EMBL" id="OSC43247.1"/>
    </source>
</evidence>
<sequence>MAAKHFDVLIIGAGLSGIGTACHVMRKFPRKVIAVLERRERLGGTWDLFRYPGVRSDSDMFTFGYQFRPWQDAKVLADGPSIRRYIADTAAEFGIDEKIHYGLKVGTAEWSSRQCRWTVTAVHEATGETQIYTCNYLISCTGYYNYDAGYLPTFPGVDRFQGRCIHPQHWPEDLDYAGKKVVVIGSGATAVTLVPAMAGPRPDCAAHVTMLQRSPSYIFSLPAIDKISEALARFLPDSWVYAFGRRRNIAIQRKLYQACRRWPNLMRRLLLWEVRRRLGRCVDMSNFTPNYLPWDERLCAVPNGDLFKVLASGAASVVTDQIDTFTERGILCKSGSELEADIVVTATGLNIQMLGGIQLFVDGARYQLHDRMTYKGVLLENLPNLAWIIGYTNASWTLKADIAGAYLCRLFQHMEDNGYAVATPRDAQNCALEVGMFDQLNSGYVKRGQDLIPRQGSKHPWQVLMHYEKDAKVLLDDPIEDGVLRFAATVRDTAAA</sequence>
<dbReference type="SUPFAM" id="SSF51905">
    <property type="entry name" value="FAD/NAD(P)-binding domain"/>
    <property type="match status" value="2"/>
</dbReference>
<evidence type="ECO:0000256" key="7">
    <source>
        <dbReference type="ARBA" id="ARBA00054760"/>
    </source>
</evidence>
<comment type="caution">
    <text evidence="9">The sequence shown here is derived from an EMBL/GenBank/DDBJ whole genome shotgun (WGS) entry which is preliminary data.</text>
</comment>
<dbReference type="InterPro" id="IPR036188">
    <property type="entry name" value="FAD/NAD-bd_sf"/>
</dbReference>
<evidence type="ECO:0000256" key="4">
    <source>
        <dbReference type="ARBA" id="ARBA00022827"/>
    </source>
</evidence>
<name>A0A1X2M0T1_9MYCO</name>
<organism evidence="9 10">
    <name type="scientific">Mycobacterium decipiens</name>
    <dbReference type="NCBI Taxonomy" id="1430326"/>
    <lineage>
        <taxon>Bacteria</taxon>
        <taxon>Bacillati</taxon>
        <taxon>Actinomycetota</taxon>
        <taxon>Actinomycetes</taxon>
        <taxon>Mycobacteriales</taxon>
        <taxon>Mycobacteriaceae</taxon>
        <taxon>Mycobacterium</taxon>
    </lineage>
</organism>
<evidence type="ECO:0000313" key="10">
    <source>
        <dbReference type="Proteomes" id="UP000193247"/>
    </source>
</evidence>
<dbReference type="Gene3D" id="3.50.50.60">
    <property type="entry name" value="FAD/NAD(P)-binding domain"/>
    <property type="match status" value="2"/>
</dbReference>
<evidence type="ECO:0000256" key="5">
    <source>
        <dbReference type="ARBA" id="ARBA00023002"/>
    </source>
</evidence>
<keyword evidence="10" id="KW-1185">Reference proteome</keyword>
<evidence type="ECO:0000256" key="8">
    <source>
        <dbReference type="ARBA" id="ARBA00073765"/>
    </source>
</evidence>
<dbReference type="GO" id="GO:0050661">
    <property type="term" value="F:NADP binding"/>
    <property type="evidence" value="ECO:0007669"/>
    <property type="project" value="InterPro"/>
</dbReference>
<comment type="cofactor">
    <cofactor evidence="1">
        <name>FAD</name>
        <dbReference type="ChEBI" id="CHEBI:57692"/>
    </cofactor>
</comment>
<dbReference type="PANTHER" id="PTHR43872">
    <property type="entry name" value="MONOOXYGENASE, PUTATIVE (AFU_ORTHOLOGUE AFUA_8G02570)-RELATED"/>
    <property type="match status" value="1"/>
</dbReference>
<gene>
    <name evidence="9" type="ORF">B8W66_02420</name>
</gene>
<dbReference type="PANTHER" id="PTHR43872:SF1">
    <property type="entry name" value="MONOOXYGENASE, PUTATIVE (AFU_ORTHOLOGUE AFUA_8G02570)-RELATED"/>
    <property type="match status" value="1"/>
</dbReference>
<dbReference type="STRING" id="1430326.B8W66_02420"/>
<dbReference type="RefSeq" id="WP_085323384.1">
    <property type="nucleotide sequence ID" value="NZ_NCXP01000001.1"/>
</dbReference>
<dbReference type="Proteomes" id="UP000193247">
    <property type="component" value="Unassembled WGS sequence"/>
</dbReference>
<dbReference type="FunFam" id="3.50.50.60:FF:000384">
    <property type="entry name" value="FAD-containing monooxygenase MymA"/>
    <property type="match status" value="1"/>
</dbReference>